<accession>A0ACB9MPW9</accession>
<dbReference type="Proteomes" id="UP001057402">
    <property type="component" value="Chromosome 9"/>
</dbReference>
<organism evidence="1 2">
    <name type="scientific">Melastoma candidum</name>
    <dbReference type="NCBI Taxonomy" id="119954"/>
    <lineage>
        <taxon>Eukaryota</taxon>
        <taxon>Viridiplantae</taxon>
        <taxon>Streptophyta</taxon>
        <taxon>Embryophyta</taxon>
        <taxon>Tracheophyta</taxon>
        <taxon>Spermatophyta</taxon>
        <taxon>Magnoliopsida</taxon>
        <taxon>eudicotyledons</taxon>
        <taxon>Gunneridae</taxon>
        <taxon>Pentapetalae</taxon>
        <taxon>rosids</taxon>
        <taxon>malvids</taxon>
        <taxon>Myrtales</taxon>
        <taxon>Melastomataceae</taxon>
        <taxon>Melastomatoideae</taxon>
        <taxon>Melastomateae</taxon>
        <taxon>Melastoma</taxon>
    </lineage>
</organism>
<evidence type="ECO:0000313" key="2">
    <source>
        <dbReference type="Proteomes" id="UP001057402"/>
    </source>
</evidence>
<gene>
    <name evidence="1" type="ORF">MLD38_031508</name>
</gene>
<protein>
    <submittedName>
        <fullName evidence="1">Uncharacterized protein</fullName>
    </submittedName>
</protein>
<keyword evidence="2" id="KW-1185">Reference proteome</keyword>
<sequence>MIPITASTRTSTLLIRASAGLVLLAVTGMWSHSKSLTSNGFSGNILDAITKLKYMEIFYAFEEFCILMTLSAFQLYRDMPLMWLRLGSTMHIAIRSRKSEARIIITSSICGEFVLLSAAAFFAYRWRIRKIYRGILSDGTKVTVKRLTDYNSPGGEAAFQREVQLISVAVHRNLLRLIGFVMTSSERILVYPYMKNLIVAYHAPGEKVLDWPTRKHIAFGVARGLEYLHEHCSPKIIHWDLKASNILLDDSFEAVLCDFGLAKSVDTKRTQVTTQERGTMGHIAPEYLQMGKTYEKTDVFGYGITLLELVTGQRAIDLSRVEDEEDILLLDHMKKVMRENRLDDGGQGSPFVRPTIREDDRAGHAAVH</sequence>
<reference evidence="2" key="1">
    <citation type="journal article" date="2023" name="Front. Plant Sci.">
        <title>Chromosomal-level genome assembly of Melastoma candidum provides insights into trichome evolution.</title>
        <authorList>
            <person name="Zhong Y."/>
            <person name="Wu W."/>
            <person name="Sun C."/>
            <person name="Zou P."/>
            <person name="Liu Y."/>
            <person name="Dai S."/>
            <person name="Zhou R."/>
        </authorList>
    </citation>
    <scope>NUCLEOTIDE SEQUENCE [LARGE SCALE GENOMIC DNA]</scope>
</reference>
<evidence type="ECO:0000313" key="1">
    <source>
        <dbReference type="EMBL" id="KAI4326168.1"/>
    </source>
</evidence>
<name>A0ACB9MPW9_9MYRT</name>
<proteinExistence type="predicted"/>
<dbReference type="EMBL" id="CM042888">
    <property type="protein sequence ID" value="KAI4326168.1"/>
    <property type="molecule type" value="Genomic_DNA"/>
</dbReference>
<comment type="caution">
    <text evidence="1">The sequence shown here is derived from an EMBL/GenBank/DDBJ whole genome shotgun (WGS) entry which is preliminary data.</text>
</comment>